<evidence type="ECO:0000313" key="2">
    <source>
        <dbReference type="Proteomes" id="UP000246104"/>
    </source>
</evidence>
<accession>A0A317JLY4</accession>
<dbReference type="EMBL" id="PSRQ01000064">
    <property type="protein sequence ID" value="PWU22440.1"/>
    <property type="molecule type" value="Genomic_DNA"/>
</dbReference>
<dbReference type="Proteomes" id="UP000246104">
    <property type="component" value="Unassembled WGS sequence"/>
</dbReference>
<reference evidence="1 2" key="1">
    <citation type="submission" date="2018-02" db="EMBL/GenBank/DDBJ databases">
        <title>Genomic Reconstructions from Amazon Rainforest and Pasture Soil Reveal Novel Insights into the Physiology of Candidate Phyla in Tropical Sites.</title>
        <authorList>
            <person name="Kroeger M.E."/>
            <person name="Delmont T."/>
            <person name="Eren A.M."/>
            <person name="Guo J."/>
            <person name="Meyer K.M."/>
            <person name="Khan K."/>
            <person name="Rodrigues J.L.M."/>
            <person name="Bohannan B.J.M."/>
            <person name="Tringe S."/>
            <person name="Borges C.D."/>
            <person name="Tiedje J."/>
            <person name="Tsai S.M."/>
            <person name="Nusslein K."/>
        </authorList>
    </citation>
    <scope>NUCLEOTIDE SEQUENCE [LARGE SCALE GENOMIC DNA]</scope>
    <source>
        <strain evidence="1">Amazon FNV 2010 28 9</strain>
    </source>
</reference>
<evidence type="ECO:0000313" key="1">
    <source>
        <dbReference type="EMBL" id="PWU22440.1"/>
    </source>
</evidence>
<gene>
    <name evidence="1" type="ORF">C5B42_06080</name>
</gene>
<comment type="caution">
    <text evidence="1">The sequence shown here is derived from an EMBL/GenBank/DDBJ whole genome shotgun (WGS) entry which is preliminary data.</text>
</comment>
<sequence length="82" mass="9856">MTEQDFLRQKQALVDQFTASKQSVQSVCEASPENRELQAASIPFMRLMNHIFLCKLLKEYPKRFERAQEQERERRQMFLIHP</sequence>
<name>A0A317JLY4_9BACT</name>
<proteinExistence type="predicted"/>
<dbReference type="AlphaFoldDB" id="A0A317JLY4"/>
<protein>
    <submittedName>
        <fullName evidence="1">Uncharacterized protein</fullName>
    </submittedName>
</protein>
<organism evidence="1 2">
    <name type="scientific">Candidatus Cerribacteria bacterium 'Amazon FNV 2010 28 9'</name>
    <dbReference type="NCBI Taxonomy" id="2081795"/>
    <lineage>
        <taxon>Bacteria</taxon>
        <taxon>Candidatus Cerribacteria</taxon>
    </lineage>
</organism>